<accession>A0A1H8ZYH3</accession>
<dbReference type="InterPro" id="IPR000182">
    <property type="entry name" value="GNAT_dom"/>
</dbReference>
<evidence type="ECO:0000313" key="3">
    <source>
        <dbReference type="Proteomes" id="UP000199233"/>
    </source>
</evidence>
<dbReference type="GO" id="GO:0016747">
    <property type="term" value="F:acyltransferase activity, transferring groups other than amino-acyl groups"/>
    <property type="evidence" value="ECO:0007669"/>
    <property type="project" value="InterPro"/>
</dbReference>
<keyword evidence="3" id="KW-1185">Reference proteome</keyword>
<organism evidence="2 3">
    <name type="scientific">Solimonas aquatica</name>
    <dbReference type="NCBI Taxonomy" id="489703"/>
    <lineage>
        <taxon>Bacteria</taxon>
        <taxon>Pseudomonadati</taxon>
        <taxon>Pseudomonadota</taxon>
        <taxon>Gammaproteobacteria</taxon>
        <taxon>Nevskiales</taxon>
        <taxon>Nevskiaceae</taxon>
        <taxon>Solimonas</taxon>
    </lineage>
</organism>
<dbReference type="RefSeq" id="WP_093280815.1">
    <property type="nucleotide sequence ID" value="NZ_FOFS01000001.1"/>
</dbReference>
<dbReference type="AlphaFoldDB" id="A0A1H8ZYH3"/>
<reference evidence="2 3" key="1">
    <citation type="submission" date="2016-10" db="EMBL/GenBank/DDBJ databases">
        <authorList>
            <person name="de Groot N.N."/>
        </authorList>
    </citation>
    <scope>NUCLEOTIDE SEQUENCE [LARGE SCALE GENOMIC DNA]</scope>
    <source>
        <strain evidence="2 3">DSM 25927</strain>
    </source>
</reference>
<gene>
    <name evidence="2" type="ORF">SAMN04488038_101203</name>
</gene>
<dbReference type="STRING" id="489703.SAMN04488038_101203"/>
<evidence type="ECO:0000259" key="1">
    <source>
        <dbReference type="PROSITE" id="PS51186"/>
    </source>
</evidence>
<dbReference type="Proteomes" id="UP000199233">
    <property type="component" value="Unassembled WGS sequence"/>
</dbReference>
<proteinExistence type="predicted"/>
<dbReference type="SUPFAM" id="SSF55729">
    <property type="entry name" value="Acyl-CoA N-acyltransferases (Nat)"/>
    <property type="match status" value="1"/>
</dbReference>
<evidence type="ECO:0000313" key="2">
    <source>
        <dbReference type="EMBL" id="SEP69301.1"/>
    </source>
</evidence>
<name>A0A1H8ZYH3_9GAMM</name>
<feature type="domain" description="N-acetyltransferase" evidence="1">
    <location>
        <begin position="19"/>
        <end position="194"/>
    </location>
</feature>
<dbReference type="PROSITE" id="PS51186">
    <property type="entry name" value="GNAT"/>
    <property type="match status" value="1"/>
</dbReference>
<dbReference type="EMBL" id="FOFS01000001">
    <property type="protein sequence ID" value="SEP69301.1"/>
    <property type="molecule type" value="Genomic_DNA"/>
</dbReference>
<dbReference type="InterPro" id="IPR016181">
    <property type="entry name" value="Acyl_CoA_acyltransferase"/>
</dbReference>
<dbReference type="Gene3D" id="3.40.630.30">
    <property type="match status" value="1"/>
</dbReference>
<sequence>MSELRIEPLSGEAIRQQLQALAALRIQVFHDWPYLYEGTLDYEMHYLDMYLKCPRSLAVLVWDGERCVGASTVLPLADAPHEMQQPFVDAGMALDDIDYFGESVLLKQYRGRGLGVKFFELREAHAQRLGLKRCAFCAVDRPQDHPRKPVDYVPNDTFWARRGYEKQPQLRTSLSWLDVGATVTTAKPMTFWMRTL</sequence>
<dbReference type="OrthoDB" id="187903at2"/>
<protein>
    <recommendedName>
        <fullName evidence="1">N-acetyltransferase domain-containing protein</fullName>
    </recommendedName>
</protein>